<evidence type="ECO:0000313" key="3">
    <source>
        <dbReference type="EMBL" id="MBB5330751.1"/>
    </source>
</evidence>
<dbReference type="Pfam" id="PF13579">
    <property type="entry name" value="Glyco_trans_4_4"/>
    <property type="match status" value="1"/>
</dbReference>
<dbReference type="PANTHER" id="PTHR45947:SF3">
    <property type="entry name" value="SULFOQUINOVOSYL TRANSFERASE SQD2"/>
    <property type="match status" value="1"/>
</dbReference>
<organism evidence="3 4">
    <name type="scientific">Tunturiibacter gelidiferens</name>
    <dbReference type="NCBI Taxonomy" id="3069689"/>
    <lineage>
        <taxon>Bacteria</taxon>
        <taxon>Pseudomonadati</taxon>
        <taxon>Acidobacteriota</taxon>
        <taxon>Terriglobia</taxon>
        <taxon>Terriglobales</taxon>
        <taxon>Acidobacteriaceae</taxon>
        <taxon>Tunturiibacter</taxon>
    </lineage>
</organism>
<feature type="domain" description="Glycosyl transferase family 1" evidence="1">
    <location>
        <begin position="202"/>
        <end position="360"/>
    </location>
</feature>
<dbReference type="CDD" id="cd03801">
    <property type="entry name" value="GT4_PimA-like"/>
    <property type="match status" value="1"/>
</dbReference>
<proteinExistence type="predicted"/>
<dbReference type="EMBL" id="JACHEB010000011">
    <property type="protein sequence ID" value="MBB5330751.1"/>
    <property type="molecule type" value="Genomic_DNA"/>
</dbReference>
<sequence>MRIIHVIPGTADPNTANGVNKVVHWLGTNMMAQGHACEVWTLLATEQPPTHPRTYKLVAFPNSRSQFGLTEDLRAALSNLPEGTWVQLHSVFVPQLTSVAKFLRKRNIRFGVTPHGGYLSDRKGRSLAGRLRKRFYLSLWEGWTLRNASLVHAIGQTEVDDLKSKFPAVPEITLIPNGFELPATQDISDQAMKEKSADAKISEPSIVYCGRMAIFQKGLDLLVEGFAQYRKSGGTLKLTMVGDGPDRPQLEALADQHGIADAITWTGQIFGAPLRTTLKSAMFFVHSSRFDVIPTACLEAASCGVPLIVSEETNLADFVRHWNSGMVLVPNTPVRLAELLQEAEKLSASERMQMGASAKSMIEHDFTWSEISRRLVLAMEQANHR</sequence>
<dbReference type="PANTHER" id="PTHR45947">
    <property type="entry name" value="SULFOQUINOVOSYL TRANSFERASE SQD2"/>
    <property type="match status" value="1"/>
</dbReference>
<keyword evidence="4" id="KW-1185">Reference proteome</keyword>
<dbReference type="AlphaFoldDB" id="A0A9X0QHV5"/>
<dbReference type="RefSeq" id="WP_183980469.1">
    <property type="nucleotide sequence ID" value="NZ_JACHEB010000011.1"/>
</dbReference>
<reference evidence="3 4" key="1">
    <citation type="submission" date="2020-08" db="EMBL/GenBank/DDBJ databases">
        <title>Genomic Encyclopedia of Type Strains, Phase IV (KMG-V): Genome sequencing to study the core and pangenomes of soil and plant-associated prokaryotes.</title>
        <authorList>
            <person name="Whitman W."/>
        </authorList>
    </citation>
    <scope>NUCLEOTIDE SEQUENCE [LARGE SCALE GENOMIC DNA]</scope>
    <source>
        <strain evidence="3 4">X5P2</strain>
    </source>
</reference>
<gene>
    <name evidence="3" type="ORF">HDF14_004387</name>
</gene>
<comment type="caution">
    <text evidence="3">The sequence shown here is derived from an EMBL/GenBank/DDBJ whole genome shotgun (WGS) entry which is preliminary data.</text>
</comment>
<dbReference type="InterPro" id="IPR028098">
    <property type="entry name" value="Glyco_trans_4-like_N"/>
</dbReference>
<dbReference type="Proteomes" id="UP000535182">
    <property type="component" value="Unassembled WGS sequence"/>
</dbReference>
<evidence type="ECO:0000259" key="1">
    <source>
        <dbReference type="Pfam" id="PF00534"/>
    </source>
</evidence>
<dbReference type="InterPro" id="IPR050194">
    <property type="entry name" value="Glycosyltransferase_grp1"/>
</dbReference>
<name>A0A9X0QHV5_9BACT</name>
<accession>A0A9X0QHV5</accession>
<dbReference type="Gene3D" id="3.40.50.2000">
    <property type="entry name" value="Glycogen Phosphorylase B"/>
    <property type="match status" value="2"/>
</dbReference>
<dbReference type="Pfam" id="PF00534">
    <property type="entry name" value="Glycos_transf_1"/>
    <property type="match status" value="1"/>
</dbReference>
<evidence type="ECO:0000259" key="2">
    <source>
        <dbReference type="Pfam" id="PF13579"/>
    </source>
</evidence>
<protein>
    <submittedName>
        <fullName evidence="3">Glycosyltransferase involved in cell wall biosynthesis</fullName>
    </submittedName>
</protein>
<dbReference type="SUPFAM" id="SSF53756">
    <property type="entry name" value="UDP-Glycosyltransferase/glycogen phosphorylase"/>
    <property type="match status" value="1"/>
</dbReference>
<evidence type="ECO:0000313" key="4">
    <source>
        <dbReference type="Proteomes" id="UP000535182"/>
    </source>
</evidence>
<feature type="domain" description="Glycosyltransferase subfamily 4-like N-terminal" evidence="2">
    <location>
        <begin position="17"/>
        <end position="178"/>
    </location>
</feature>
<dbReference type="GO" id="GO:0016757">
    <property type="term" value="F:glycosyltransferase activity"/>
    <property type="evidence" value="ECO:0007669"/>
    <property type="project" value="InterPro"/>
</dbReference>
<dbReference type="InterPro" id="IPR001296">
    <property type="entry name" value="Glyco_trans_1"/>
</dbReference>